<dbReference type="InterPro" id="IPR010905">
    <property type="entry name" value="Glyco_hydro_88"/>
</dbReference>
<dbReference type="Gene3D" id="1.50.10.10">
    <property type="match status" value="1"/>
</dbReference>
<dbReference type="PANTHER" id="PTHR33886">
    <property type="entry name" value="UNSATURATED RHAMNOGALACTURONAN HYDROLASE (EUROFUNG)"/>
    <property type="match status" value="1"/>
</dbReference>
<reference key="1">
    <citation type="journal article" date="2014" name="PLoS Genet.">
        <title>Signature Gene Expression Reveals Novel Clues to the Molecular Mechanisms of Dimorphic Transition in Penicillium marneffei.</title>
        <authorList>
            <person name="Yang E."/>
            <person name="Wang G."/>
            <person name="Cai J."/>
            <person name="Woo P.C."/>
            <person name="Lau S.K."/>
            <person name="Yuen K.-Y."/>
            <person name="Chow W.-N."/>
            <person name="Lin X."/>
        </authorList>
    </citation>
    <scope>NUCLEOTIDE SEQUENCE [LARGE SCALE GENOMIC DNA]</scope>
    <source>
        <strain>PM1</strain>
    </source>
</reference>
<dbReference type="GO" id="GO:0005975">
    <property type="term" value="P:carbohydrate metabolic process"/>
    <property type="evidence" value="ECO:0007669"/>
    <property type="project" value="InterPro"/>
</dbReference>
<evidence type="ECO:0000313" key="2">
    <source>
        <dbReference type="EMBL" id="KFX42700.1"/>
    </source>
</evidence>
<reference evidence="2" key="2">
    <citation type="journal article" date="2014" name="PLoS Genet.">
        <title>Signature gene expression reveals novel clues to the molecular mechanisms of dimorphic transition in Penicillium marneffei.</title>
        <authorList>
            <person name="Yang E."/>
            <person name="Wang G."/>
            <person name="Cai J."/>
            <person name="Woo P.C."/>
            <person name="Lau S.K."/>
            <person name="Yuen K.-Y."/>
            <person name="Chow W.-N."/>
            <person name="Lin X."/>
        </authorList>
    </citation>
    <scope>NUCLEOTIDE SEQUENCE</scope>
    <source>
        <strain evidence="2">PM1</strain>
    </source>
</reference>
<dbReference type="GO" id="GO:0016787">
    <property type="term" value="F:hydrolase activity"/>
    <property type="evidence" value="ECO:0007669"/>
    <property type="project" value="UniProtKB-KW"/>
</dbReference>
<dbReference type="eggNOG" id="ENOG502QV67">
    <property type="taxonomic scope" value="Eukaryota"/>
</dbReference>
<name>A0A093URY5_TALMA</name>
<organism evidence="2">
    <name type="scientific">Talaromyces marneffei PM1</name>
    <dbReference type="NCBI Taxonomy" id="1077442"/>
    <lineage>
        <taxon>Eukaryota</taxon>
        <taxon>Fungi</taxon>
        <taxon>Dikarya</taxon>
        <taxon>Ascomycota</taxon>
        <taxon>Pezizomycotina</taxon>
        <taxon>Eurotiomycetes</taxon>
        <taxon>Eurotiomycetidae</taxon>
        <taxon>Eurotiales</taxon>
        <taxon>Trichocomaceae</taxon>
        <taxon>Talaromyces</taxon>
        <taxon>Talaromyces sect. Talaromyces</taxon>
    </lineage>
</organism>
<dbReference type="AlphaFoldDB" id="A0A093URY5"/>
<comment type="caution">
    <text evidence="2">The sequence shown here is derived from an EMBL/GenBank/DDBJ whole genome shotgun (WGS) entry which is preliminary data.</text>
</comment>
<sequence length="155" mass="17264">MALVDVLDWLPQSHPGYSRLLSYFTELAMALQRNWDSHGGWWLVMEAPYPGMAGNYIECSGTAMFIYGFLKGIRKGYLDRSSYTQTATRAYNAIVEKFVGGNETTGMLTWEGTVNVGSGNASYEYYISQPVVENHLNGAGPFVYASVEFEALQET</sequence>
<dbReference type="InterPro" id="IPR052043">
    <property type="entry name" value="PolySaccharide_Degr_Enz"/>
</dbReference>
<dbReference type="InterPro" id="IPR008928">
    <property type="entry name" value="6-hairpin_glycosidase_sf"/>
</dbReference>
<dbReference type="HOGENOM" id="CLU_142993_0_0_1"/>
<accession>A0A093URY5</accession>
<dbReference type="PANTHER" id="PTHR33886:SF9">
    <property type="entry name" value="UNSATURATED RHAMNOGALACTURONAN HYDROLASE (EUROFUNG)"/>
    <property type="match status" value="1"/>
</dbReference>
<evidence type="ECO:0000256" key="1">
    <source>
        <dbReference type="ARBA" id="ARBA00022801"/>
    </source>
</evidence>
<keyword evidence="1 2" id="KW-0378">Hydrolase</keyword>
<proteinExistence type="predicted"/>
<protein>
    <submittedName>
        <fullName evidence="2">Unsaturated rhamnogalacturonyl hydrolase YteR</fullName>
    </submittedName>
</protein>
<gene>
    <name evidence="2" type="ORF">GQ26_0410090</name>
</gene>
<dbReference type="Pfam" id="PF07470">
    <property type="entry name" value="Glyco_hydro_88"/>
    <property type="match status" value="1"/>
</dbReference>
<dbReference type="EMBL" id="JPOX01000041">
    <property type="protein sequence ID" value="KFX42700.1"/>
    <property type="molecule type" value="Genomic_DNA"/>
</dbReference>
<dbReference type="SUPFAM" id="SSF48208">
    <property type="entry name" value="Six-hairpin glycosidases"/>
    <property type="match status" value="1"/>
</dbReference>
<dbReference type="InterPro" id="IPR012341">
    <property type="entry name" value="6hp_glycosidase-like_sf"/>
</dbReference>